<dbReference type="Proteomes" id="UP000587527">
    <property type="component" value="Unassembled WGS sequence"/>
</dbReference>
<keyword evidence="3" id="KW-0460">Magnesium</keyword>
<comment type="caution">
    <text evidence="5">The sequence shown here is derived from an EMBL/GenBank/DDBJ whole genome shotgun (WGS) entry which is preliminary data.</text>
</comment>
<dbReference type="CDD" id="cd18876">
    <property type="entry name" value="NUDIX_Hydrolase"/>
    <property type="match status" value="1"/>
</dbReference>
<proteinExistence type="predicted"/>
<dbReference type="RefSeq" id="WP_184845282.1">
    <property type="nucleotide sequence ID" value="NZ_JACHMN010000003.1"/>
</dbReference>
<evidence type="ECO:0000256" key="2">
    <source>
        <dbReference type="ARBA" id="ARBA00022801"/>
    </source>
</evidence>
<dbReference type="InterPro" id="IPR000086">
    <property type="entry name" value="NUDIX_hydrolase_dom"/>
</dbReference>
<comment type="cofactor">
    <cofactor evidence="1">
        <name>Mg(2+)</name>
        <dbReference type="ChEBI" id="CHEBI:18420"/>
    </cofactor>
</comment>
<dbReference type="Pfam" id="PF00293">
    <property type="entry name" value="NUDIX"/>
    <property type="match status" value="1"/>
</dbReference>
<dbReference type="PROSITE" id="PS51462">
    <property type="entry name" value="NUDIX"/>
    <property type="match status" value="1"/>
</dbReference>
<evidence type="ECO:0000256" key="3">
    <source>
        <dbReference type="ARBA" id="ARBA00022842"/>
    </source>
</evidence>
<gene>
    <name evidence="5" type="ORF">F4553_007168</name>
</gene>
<evidence type="ECO:0000256" key="1">
    <source>
        <dbReference type="ARBA" id="ARBA00001946"/>
    </source>
</evidence>
<dbReference type="PANTHER" id="PTHR43046">
    <property type="entry name" value="GDP-MANNOSE MANNOSYL HYDROLASE"/>
    <property type="match status" value="1"/>
</dbReference>
<evidence type="ECO:0000313" key="6">
    <source>
        <dbReference type="Proteomes" id="UP000587527"/>
    </source>
</evidence>
<feature type="domain" description="Nudix hydrolase" evidence="4">
    <location>
        <begin position="18"/>
        <end position="150"/>
    </location>
</feature>
<accession>A0A841C025</accession>
<dbReference type="PRINTS" id="PR00502">
    <property type="entry name" value="NUDIXFAMILY"/>
</dbReference>
<evidence type="ECO:0000313" key="5">
    <source>
        <dbReference type="EMBL" id="MBB5873734.1"/>
    </source>
</evidence>
<dbReference type="SUPFAM" id="SSF55811">
    <property type="entry name" value="Nudix"/>
    <property type="match status" value="1"/>
</dbReference>
<sequence length="164" mass="17818">MSATNTTVYSDYTASLARKRVAAGVLFFDDDERVLLVEPTYKVSFEIPGGSVEAGESPYQAAVREVYEELALVTSPGRLLVIDWVPPADRRTEGLMFVYDGGLLTPDQVATMVVPLVELRGYVFATAEEVGRLLSPLLARRVHAAIAARTTGTVAYLEDGHVIV</sequence>
<dbReference type="InterPro" id="IPR020476">
    <property type="entry name" value="Nudix_hydrolase"/>
</dbReference>
<dbReference type="EMBL" id="JACHMN010000003">
    <property type="protein sequence ID" value="MBB5873734.1"/>
    <property type="molecule type" value="Genomic_DNA"/>
</dbReference>
<dbReference type="PANTHER" id="PTHR43046:SF12">
    <property type="entry name" value="GDP-MANNOSE MANNOSYL HYDROLASE"/>
    <property type="match status" value="1"/>
</dbReference>
<protein>
    <submittedName>
        <fullName evidence="5">8-oxo-dGTP pyrophosphatase MutT (NUDIX family)</fullName>
    </submittedName>
</protein>
<name>A0A841C025_9ACTN</name>
<dbReference type="InterPro" id="IPR015797">
    <property type="entry name" value="NUDIX_hydrolase-like_dom_sf"/>
</dbReference>
<keyword evidence="6" id="KW-1185">Reference proteome</keyword>
<evidence type="ECO:0000259" key="4">
    <source>
        <dbReference type="PROSITE" id="PS51462"/>
    </source>
</evidence>
<reference evidence="5 6" key="1">
    <citation type="submission" date="2020-08" db="EMBL/GenBank/DDBJ databases">
        <title>Sequencing the genomes of 1000 actinobacteria strains.</title>
        <authorList>
            <person name="Klenk H.-P."/>
        </authorList>
    </citation>
    <scope>NUCLEOTIDE SEQUENCE [LARGE SCALE GENOMIC DNA]</scope>
    <source>
        <strain evidence="5 6">DSM 45362</strain>
    </source>
</reference>
<keyword evidence="2" id="KW-0378">Hydrolase</keyword>
<dbReference type="GO" id="GO:0016787">
    <property type="term" value="F:hydrolase activity"/>
    <property type="evidence" value="ECO:0007669"/>
    <property type="project" value="UniProtKB-KW"/>
</dbReference>
<dbReference type="AlphaFoldDB" id="A0A841C025"/>
<dbReference type="Gene3D" id="3.90.79.10">
    <property type="entry name" value="Nucleoside Triphosphate Pyrophosphohydrolase"/>
    <property type="match status" value="1"/>
</dbReference>
<organism evidence="5 6">
    <name type="scientific">Allocatelliglobosispora scoriae</name>
    <dbReference type="NCBI Taxonomy" id="643052"/>
    <lineage>
        <taxon>Bacteria</taxon>
        <taxon>Bacillati</taxon>
        <taxon>Actinomycetota</taxon>
        <taxon>Actinomycetes</taxon>
        <taxon>Micromonosporales</taxon>
        <taxon>Micromonosporaceae</taxon>
        <taxon>Allocatelliglobosispora</taxon>
    </lineage>
</organism>